<evidence type="ECO:0000313" key="2">
    <source>
        <dbReference type="EMBL" id="KAG8192142.1"/>
    </source>
</evidence>
<organism evidence="2 3">
    <name type="scientific">Oedothorax gibbosus</name>
    <dbReference type="NCBI Taxonomy" id="931172"/>
    <lineage>
        <taxon>Eukaryota</taxon>
        <taxon>Metazoa</taxon>
        <taxon>Ecdysozoa</taxon>
        <taxon>Arthropoda</taxon>
        <taxon>Chelicerata</taxon>
        <taxon>Arachnida</taxon>
        <taxon>Araneae</taxon>
        <taxon>Araneomorphae</taxon>
        <taxon>Entelegynae</taxon>
        <taxon>Araneoidea</taxon>
        <taxon>Linyphiidae</taxon>
        <taxon>Erigoninae</taxon>
        <taxon>Oedothorax</taxon>
    </lineage>
</organism>
<reference evidence="2 3" key="1">
    <citation type="journal article" date="2022" name="Nat. Ecol. Evol.">
        <title>A masculinizing supergene underlies an exaggerated male reproductive morph in a spider.</title>
        <authorList>
            <person name="Hendrickx F."/>
            <person name="De Corte Z."/>
            <person name="Sonet G."/>
            <person name="Van Belleghem S.M."/>
            <person name="Kostlbacher S."/>
            <person name="Vangestel C."/>
        </authorList>
    </citation>
    <scope>NUCLEOTIDE SEQUENCE [LARGE SCALE GENOMIC DNA]</scope>
    <source>
        <strain evidence="2">W744_W776</strain>
    </source>
</reference>
<dbReference type="InterPro" id="IPR054148">
    <property type="entry name" value="ASNSD1-SEP"/>
</dbReference>
<protein>
    <submittedName>
        <fullName evidence="2">Uncharacterized protein</fullName>
    </submittedName>
</protein>
<keyword evidence="3" id="KW-1185">Reference proteome</keyword>
<feature type="compositionally biased region" description="Basic and acidic residues" evidence="1">
    <location>
        <begin position="62"/>
        <end position="75"/>
    </location>
</feature>
<dbReference type="AlphaFoldDB" id="A0AAV6V6M5"/>
<dbReference type="EMBL" id="JAFNEN010000144">
    <property type="protein sequence ID" value="KAG8192142.1"/>
    <property type="molecule type" value="Genomic_DNA"/>
</dbReference>
<evidence type="ECO:0000256" key="1">
    <source>
        <dbReference type="SAM" id="MobiDB-lite"/>
    </source>
</evidence>
<feature type="region of interest" description="Disordered" evidence="1">
    <location>
        <begin position="56"/>
        <end position="75"/>
    </location>
</feature>
<gene>
    <name evidence="2" type="ORF">JTE90_027785</name>
</gene>
<name>A0AAV6V6M5_9ARAC</name>
<evidence type="ECO:0000313" key="3">
    <source>
        <dbReference type="Proteomes" id="UP000827092"/>
    </source>
</evidence>
<comment type="caution">
    <text evidence="2">The sequence shown here is derived from an EMBL/GenBank/DDBJ whole genome shotgun (WGS) entry which is preliminary data.</text>
</comment>
<dbReference type="Proteomes" id="UP000827092">
    <property type="component" value="Unassembled WGS sequence"/>
</dbReference>
<accession>A0AAV6V6M5</accession>
<proteinExistence type="predicted"/>
<dbReference type="Pfam" id="PF21975">
    <property type="entry name" value="ASNSD1-SEP"/>
    <property type="match status" value="1"/>
</dbReference>
<sequence>METNQHQVLETLMLELNTVRKNAKVYKQLPNSNICFLSDVGTLKVETKKKLDELNSKNVKAMQERSCNKDANHHN</sequence>